<evidence type="ECO:0000256" key="3">
    <source>
        <dbReference type="ARBA" id="ARBA00023274"/>
    </source>
</evidence>
<protein>
    <submittedName>
        <fullName evidence="5">Ribosomal protein L38e</fullName>
    </submittedName>
</protein>
<keyword evidence="3 4" id="KW-0687">Ribonucleoprotein</keyword>
<dbReference type="FunFam" id="3.30.720.90:FF:000001">
    <property type="entry name" value="60S ribosomal protein L38"/>
    <property type="match status" value="1"/>
</dbReference>
<dbReference type="Gene3D" id="3.30.720.90">
    <property type="match status" value="1"/>
</dbReference>
<dbReference type="GO" id="GO:0022625">
    <property type="term" value="C:cytosolic large ribosomal subunit"/>
    <property type="evidence" value="ECO:0007669"/>
    <property type="project" value="TreeGrafter"/>
</dbReference>
<proteinExistence type="inferred from homology"/>
<dbReference type="GO" id="GO:0022618">
    <property type="term" value="P:protein-RNA complex assembly"/>
    <property type="evidence" value="ECO:0007669"/>
    <property type="project" value="TreeGrafter"/>
</dbReference>
<comment type="similarity">
    <text evidence="1 4">Belongs to the eukaryotic ribosomal protein eL38 family.</text>
</comment>
<dbReference type="PANTHER" id="PTHR10965:SF0">
    <property type="entry name" value="LARGE RIBOSOMAL SUBUNIT PROTEIN EL38"/>
    <property type="match status" value="1"/>
</dbReference>
<dbReference type="GO" id="GO:0006412">
    <property type="term" value="P:translation"/>
    <property type="evidence" value="ECO:0007669"/>
    <property type="project" value="InterPro"/>
</dbReference>
<accession>A0AAN8Z9S6</accession>
<gene>
    <name evidence="5" type="ORF">RJ641_001693</name>
</gene>
<dbReference type="GO" id="GO:0003735">
    <property type="term" value="F:structural constituent of ribosome"/>
    <property type="evidence" value="ECO:0007669"/>
    <property type="project" value="InterPro"/>
</dbReference>
<dbReference type="Proteomes" id="UP001370490">
    <property type="component" value="Unassembled WGS sequence"/>
</dbReference>
<keyword evidence="6" id="KW-1185">Reference proteome</keyword>
<evidence type="ECO:0000256" key="4">
    <source>
        <dbReference type="RuleBase" id="RU003445"/>
    </source>
</evidence>
<dbReference type="AlphaFoldDB" id="A0AAN8Z9S6"/>
<dbReference type="InterPro" id="IPR038464">
    <property type="entry name" value="Ribosomal_eL38_sf"/>
</dbReference>
<evidence type="ECO:0000313" key="5">
    <source>
        <dbReference type="EMBL" id="KAK6932069.1"/>
    </source>
</evidence>
<evidence type="ECO:0000256" key="1">
    <source>
        <dbReference type="ARBA" id="ARBA00007803"/>
    </source>
</evidence>
<sequence length="248" mass="28390">MPDLHPLSNYVSLQLLVILEKEETLDSSLVTTPKQIHEIKNFLLIASRKDARSVKIKRSNDLVKFKVRCSNYLYTSCVFDSEKADKLKQSLPPATTFFGSVSAISYYLLIPKGFCYIFLLRPRLLVLICSLVFLAYEPPELISTDSPLLAVLIFPITRRSFSLRKMIQILEHKEIYIFVIYRLLKVAMAEGLFGSKLLKRKNIPRDPGQSWPYRSTPHFSSDLIQWKSNLSILSQSKDLTKIGGSRTV</sequence>
<dbReference type="PANTHER" id="PTHR10965">
    <property type="entry name" value="60S RIBOSOMAL PROTEIN L38"/>
    <property type="match status" value="1"/>
</dbReference>
<dbReference type="EMBL" id="JBAMMX010000010">
    <property type="protein sequence ID" value="KAK6932069.1"/>
    <property type="molecule type" value="Genomic_DNA"/>
</dbReference>
<dbReference type="Pfam" id="PF01781">
    <property type="entry name" value="Ribosomal_L38e"/>
    <property type="match status" value="1"/>
</dbReference>
<keyword evidence="2 4" id="KW-0689">Ribosomal protein</keyword>
<organism evidence="5 6">
    <name type="scientific">Dillenia turbinata</name>
    <dbReference type="NCBI Taxonomy" id="194707"/>
    <lineage>
        <taxon>Eukaryota</taxon>
        <taxon>Viridiplantae</taxon>
        <taxon>Streptophyta</taxon>
        <taxon>Embryophyta</taxon>
        <taxon>Tracheophyta</taxon>
        <taxon>Spermatophyta</taxon>
        <taxon>Magnoliopsida</taxon>
        <taxon>eudicotyledons</taxon>
        <taxon>Gunneridae</taxon>
        <taxon>Pentapetalae</taxon>
        <taxon>Dilleniales</taxon>
        <taxon>Dilleniaceae</taxon>
        <taxon>Dillenia</taxon>
    </lineage>
</organism>
<comment type="caution">
    <text evidence="5">The sequence shown here is derived from an EMBL/GenBank/DDBJ whole genome shotgun (WGS) entry which is preliminary data.</text>
</comment>
<dbReference type="InterPro" id="IPR002675">
    <property type="entry name" value="Ribosomal_eL38"/>
</dbReference>
<evidence type="ECO:0000313" key="6">
    <source>
        <dbReference type="Proteomes" id="UP001370490"/>
    </source>
</evidence>
<evidence type="ECO:0000256" key="2">
    <source>
        <dbReference type="ARBA" id="ARBA00022980"/>
    </source>
</evidence>
<reference evidence="5 6" key="1">
    <citation type="submission" date="2023-12" db="EMBL/GenBank/DDBJ databases">
        <title>A high-quality genome assembly for Dillenia turbinata (Dilleniales).</title>
        <authorList>
            <person name="Chanderbali A."/>
        </authorList>
    </citation>
    <scope>NUCLEOTIDE SEQUENCE [LARGE SCALE GENOMIC DNA]</scope>
    <source>
        <strain evidence="5">LSX21</strain>
        <tissue evidence="5">Leaf</tissue>
    </source>
</reference>
<name>A0AAN8Z9S6_9MAGN</name>